<dbReference type="EMBL" id="RJUF01000046">
    <property type="protein sequence ID" value="MCP9763919.1"/>
    <property type="molecule type" value="Genomic_DNA"/>
</dbReference>
<comment type="caution">
    <text evidence="1">The sequence shown here is derived from an EMBL/GenBank/DDBJ whole genome shotgun (WGS) entry which is preliminary data.</text>
</comment>
<dbReference type="RefSeq" id="WP_255037679.1">
    <property type="nucleotide sequence ID" value="NZ_RJUF01000046.1"/>
</dbReference>
<dbReference type="AlphaFoldDB" id="A0AAE3H4K2"/>
<keyword evidence="2" id="KW-1185">Reference proteome</keyword>
<gene>
    <name evidence="1" type="ORF">EGI31_13240</name>
</gene>
<reference evidence="1 2" key="1">
    <citation type="submission" date="2018-11" db="EMBL/GenBank/DDBJ databases">
        <title>Novel bacteria species description.</title>
        <authorList>
            <person name="Han J.-H."/>
        </authorList>
    </citation>
    <scope>NUCLEOTIDE SEQUENCE [LARGE SCALE GENOMIC DNA]</scope>
    <source>
        <strain evidence="1 2">KCTC23259</strain>
    </source>
</reference>
<evidence type="ECO:0000313" key="2">
    <source>
        <dbReference type="Proteomes" id="UP001204144"/>
    </source>
</evidence>
<name>A0AAE3H4K2_9BACT</name>
<evidence type="ECO:0000313" key="1">
    <source>
        <dbReference type="EMBL" id="MCP9763919.1"/>
    </source>
</evidence>
<accession>A0AAE3H4K2</accession>
<proteinExistence type="predicted"/>
<sequence>MANSIGEGDLEEIGRDVSELIDELAGMADAIFTGAVERSGLVLTGELKESVEADVKASLNTWGGEIDVFFKDYWRYKDMKQYEYSSGAFINVDAIRAFVKKLGVGSFRYVNGYNDATSISDEKKIDRIVRSIVFYRRKMPVVRNNRKDRKRLYNKTKVAYMNLLRKRIMGLLGVKVLIGFRESME</sequence>
<organism evidence="1 2">
    <name type="scientific">Lacihabitans soyangensis</name>
    <dbReference type="NCBI Taxonomy" id="869394"/>
    <lineage>
        <taxon>Bacteria</taxon>
        <taxon>Pseudomonadati</taxon>
        <taxon>Bacteroidota</taxon>
        <taxon>Cytophagia</taxon>
        <taxon>Cytophagales</taxon>
        <taxon>Leadbetterellaceae</taxon>
        <taxon>Lacihabitans</taxon>
    </lineage>
</organism>
<dbReference type="Proteomes" id="UP001204144">
    <property type="component" value="Unassembled WGS sequence"/>
</dbReference>
<protein>
    <submittedName>
        <fullName evidence="1">Uncharacterized protein</fullName>
    </submittedName>
</protein>